<evidence type="ECO:0000259" key="8">
    <source>
        <dbReference type="Pfam" id="PF02878"/>
    </source>
</evidence>
<dbReference type="PRINTS" id="PR00509">
    <property type="entry name" value="PGMPMM"/>
</dbReference>
<evidence type="ECO:0000256" key="3">
    <source>
        <dbReference type="ARBA" id="ARBA00022553"/>
    </source>
</evidence>
<comment type="cofactor">
    <cofactor evidence="1">
        <name>Mg(2+)</name>
        <dbReference type="ChEBI" id="CHEBI:18420"/>
    </cofactor>
</comment>
<feature type="domain" description="Alpha-D-phosphohexomutase alpha/beta/alpha" evidence="10">
    <location>
        <begin position="286"/>
        <end position="396"/>
    </location>
</feature>
<evidence type="ECO:0000256" key="5">
    <source>
        <dbReference type="ARBA" id="ARBA00022842"/>
    </source>
</evidence>
<dbReference type="Pfam" id="PF02879">
    <property type="entry name" value="PGM_PMM_II"/>
    <property type="match status" value="1"/>
</dbReference>
<dbReference type="GO" id="GO:0046872">
    <property type="term" value="F:metal ion binding"/>
    <property type="evidence" value="ECO:0007669"/>
    <property type="project" value="UniProtKB-KW"/>
</dbReference>
<name>A0A6J6EDV5_9ZZZZ</name>
<dbReference type="Pfam" id="PF02878">
    <property type="entry name" value="PGM_PMM_I"/>
    <property type="match status" value="1"/>
</dbReference>
<evidence type="ECO:0000259" key="9">
    <source>
        <dbReference type="Pfam" id="PF02879"/>
    </source>
</evidence>
<feature type="domain" description="Alpha-D-phosphohexomutase C-terminal" evidence="7">
    <location>
        <begin position="405"/>
        <end position="475"/>
    </location>
</feature>
<keyword evidence="6" id="KW-0413">Isomerase</keyword>
<dbReference type="GO" id="GO:0005975">
    <property type="term" value="P:carbohydrate metabolic process"/>
    <property type="evidence" value="ECO:0007669"/>
    <property type="project" value="InterPro"/>
</dbReference>
<protein>
    <submittedName>
        <fullName evidence="12">Unannotated protein</fullName>
    </submittedName>
</protein>
<organism evidence="12">
    <name type="scientific">freshwater metagenome</name>
    <dbReference type="NCBI Taxonomy" id="449393"/>
    <lineage>
        <taxon>unclassified sequences</taxon>
        <taxon>metagenomes</taxon>
        <taxon>ecological metagenomes</taxon>
    </lineage>
</organism>
<evidence type="ECO:0000256" key="2">
    <source>
        <dbReference type="ARBA" id="ARBA00010231"/>
    </source>
</evidence>
<dbReference type="Gene3D" id="3.40.120.10">
    <property type="entry name" value="Alpha-D-Glucose-1,6-Bisphosphate, subunit A, domain 3"/>
    <property type="match status" value="3"/>
</dbReference>
<keyword evidence="5" id="KW-0460">Magnesium</keyword>
<evidence type="ECO:0000256" key="1">
    <source>
        <dbReference type="ARBA" id="ARBA00001946"/>
    </source>
</evidence>
<dbReference type="GO" id="GO:0016868">
    <property type="term" value="F:intramolecular phosphotransferase activity"/>
    <property type="evidence" value="ECO:0007669"/>
    <property type="project" value="InterPro"/>
</dbReference>
<evidence type="ECO:0000259" key="10">
    <source>
        <dbReference type="Pfam" id="PF02880"/>
    </source>
</evidence>
<evidence type="ECO:0000313" key="12">
    <source>
        <dbReference type="EMBL" id="CAB4574532.1"/>
    </source>
</evidence>
<dbReference type="AlphaFoldDB" id="A0A6J6EDV5"/>
<dbReference type="InterPro" id="IPR036900">
    <property type="entry name" value="A-D-PHexomutase_C_sf"/>
</dbReference>
<evidence type="ECO:0000256" key="6">
    <source>
        <dbReference type="ARBA" id="ARBA00023235"/>
    </source>
</evidence>
<dbReference type="Gene3D" id="3.30.310.50">
    <property type="entry name" value="Alpha-D-phosphohexomutase, C-terminal domain"/>
    <property type="match status" value="1"/>
</dbReference>
<dbReference type="EMBL" id="CAEZTO010000016">
    <property type="protein sequence ID" value="CAB4574532.1"/>
    <property type="molecule type" value="Genomic_DNA"/>
</dbReference>
<dbReference type="SUPFAM" id="SSF53738">
    <property type="entry name" value="Phosphoglucomutase, first 3 domains"/>
    <property type="match status" value="3"/>
</dbReference>
<feature type="domain" description="Alpha-D-phosphohexomutase alpha/beta/alpha" evidence="9">
    <location>
        <begin position="181"/>
        <end position="281"/>
    </location>
</feature>
<proteinExistence type="inferred from homology"/>
<evidence type="ECO:0000259" key="7">
    <source>
        <dbReference type="Pfam" id="PF00408"/>
    </source>
</evidence>
<comment type="similarity">
    <text evidence="2">Belongs to the phosphohexose mutase family.</text>
</comment>
<dbReference type="Pfam" id="PF00408">
    <property type="entry name" value="PGM_PMM_IV"/>
    <property type="match status" value="1"/>
</dbReference>
<dbReference type="SUPFAM" id="SSF55957">
    <property type="entry name" value="Phosphoglucomutase, C-terminal domain"/>
    <property type="match status" value="1"/>
</dbReference>
<evidence type="ECO:0000256" key="4">
    <source>
        <dbReference type="ARBA" id="ARBA00022723"/>
    </source>
</evidence>
<feature type="domain" description="Alpha-D-phosphohexomutase alpha/beta/alpha" evidence="8">
    <location>
        <begin position="32"/>
        <end position="156"/>
    </location>
</feature>
<keyword evidence="4" id="KW-0479">Metal-binding</keyword>
<sequence length="485" mass="52600">MAVSTDFADHEGIVFLGFNRDEGVLVDFDKFVKSYDVRGLVGSELTEEVVTCFGAGFVDELELTGKELVVGHDMRDSSPGFARAFANGANQRGANVVLIGLCSTDMSYFASGKLDLPAAMFTASHNPASYNGIKFSRAGARGISLDTGLAQIRDRAKNFLESGIQPAETVGTVREMDVLSQYAQYLNQLVDLSSIRKLRVVVDAANGMGGLTVPAVLGGNPNIELVDLYFELDGTFPNHEANPLEPKNLIDLQKKVLEVGADMGLAFDGDADRCFVVDEKGQAVNPSAVAAIVSRREIERVRKLGEKDIVVLHNLLTSKFVSEEIERNGATAIKTKVGHSLIKDRMAETGAVFGGEHSAHYYFRDFWGADNGMLAAMHVISELGSGALPMSTLAAQTTPYFASGEINSTVTDRPAALQRVREVIGADLEEQFDGTTFSGSTSRGWWWANIRPSNTEPLFRLNVESNDQSLMEEITQLAVRAIRNS</sequence>
<keyword evidence="3" id="KW-0597">Phosphoprotein</keyword>
<dbReference type="PANTHER" id="PTHR43771:SF1">
    <property type="entry name" value="PHOSPHOMANNOMUTASE"/>
    <property type="match status" value="1"/>
</dbReference>
<dbReference type="EMBL" id="CAEZST010000007">
    <property type="protein sequence ID" value="CAB4545155.1"/>
    <property type="molecule type" value="Genomic_DNA"/>
</dbReference>
<accession>A0A6J6EDV5</accession>
<evidence type="ECO:0000313" key="11">
    <source>
        <dbReference type="EMBL" id="CAB4545155.1"/>
    </source>
</evidence>
<dbReference type="InterPro" id="IPR005841">
    <property type="entry name" value="Alpha-D-phosphohexomutase_SF"/>
</dbReference>
<dbReference type="InterPro" id="IPR005843">
    <property type="entry name" value="A-D-PHexomutase_C"/>
</dbReference>
<dbReference type="CDD" id="cd03089">
    <property type="entry name" value="PMM_PGM"/>
    <property type="match status" value="1"/>
</dbReference>
<dbReference type="InterPro" id="IPR005844">
    <property type="entry name" value="A-D-PHexomutase_a/b/a-I"/>
</dbReference>
<gene>
    <name evidence="11" type="ORF">UFOPK1503_00561</name>
    <name evidence="12" type="ORF">UFOPK1693_00946</name>
</gene>
<dbReference type="InterPro" id="IPR005845">
    <property type="entry name" value="A-D-PHexomutase_a/b/a-II"/>
</dbReference>
<dbReference type="Pfam" id="PF02880">
    <property type="entry name" value="PGM_PMM_III"/>
    <property type="match status" value="1"/>
</dbReference>
<dbReference type="NCBIfam" id="NF007088">
    <property type="entry name" value="PRK09542.1"/>
    <property type="match status" value="1"/>
</dbReference>
<dbReference type="InterPro" id="IPR016055">
    <property type="entry name" value="A-D-PHexomutase_a/b/a-I/II/III"/>
</dbReference>
<dbReference type="InterPro" id="IPR005846">
    <property type="entry name" value="A-D-PHexomutase_a/b/a-III"/>
</dbReference>
<dbReference type="PANTHER" id="PTHR43771">
    <property type="entry name" value="PHOSPHOMANNOMUTASE"/>
    <property type="match status" value="1"/>
</dbReference>
<reference evidence="12" key="1">
    <citation type="submission" date="2020-05" db="EMBL/GenBank/DDBJ databases">
        <authorList>
            <person name="Chiriac C."/>
            <person name="Salcher M."/>
            <person name="Ghai R."/>
            <person name="Kavagutti S V."/>
        </authorList>
    </citation>
    <scope>NUCLEOTIDE SEQUENCE</scope>
</reference>